<keyword evidence="2 8" id="KW-0808">Transferase</keyword>
<evidence type="ECO:0000313" key="10">
    <source>
        <dbReference type="EMBL" id="RAI29602.1"/>
    </source>
</evidence>
<keyword evidence="1 8" id="KW-0963">Cytoplasm</keyword>
<comment type="catalytic activity">
    <reaction evidence="8">
        <text>Mo-molybdopterin + GTP + H(+) = Mo-molybdopterin guanine dinucleotide + diphosphate</text>
        <dbReference type="Rhea" id="RHEA:34243"/>
        <dbReference type="ChEBI" id="CHEBI:15378"/>
        <dbReference type="ChEBI" id="CHEBI:33019"/>
        <dbReference type="ChEBI" id="CHEBI:37565"/>
        <dbReference type="ChEBI" id="CHEBI:71302"/>
        <dbReference type="ChEBI" id="CHEBI:71310"/>
        <dbReference type="EC" id="2.7.7.77"/>
    </reaction>
</comment>
<evidence type="ECO:0000256" key="5">
    <source>
        <dbReference type="ARBA" id="ARBA00022842"/>
    </source>
</evidence>
<dbReference type="NCBIfam" id="TIGR02665">
    <property type="entry name" value="molyb_mobA"/>
    <property type="match status" value="1"/>
</dbReference>
<evidence type="ECO:0000256" key="4">
    <source>
        <dbReference type="ARBA" id="ARBA00022741"/>
    </source>
</evidence>
<feature type="binding site" evidence="8">
    <location>
        <position position="98"/>
    </location>
    <ligand>
        <name>GTP</name>
        <dbReference type="ChEBI" id="CHEBI:37565"/>
    </ligand>
</feature>
<dbReference type="InterPro" id="IPR025877">
    <property type="entry name" value="MobA-like_NTP_Trfase"/>
</dbReference>
<keyword evidence="7 8" id="KW-0501">Molybdenum cofactor biosynthesis</keyword>
<feature type="binding site" evidence="8">
    <location>
        <begin position="39"/>
        <end position="41"/>
    </location>
    <ligand>
        <name>GTP</name>
        <dbReference type="ChEBI" id="CHEBI:37565"/>
    </ligand>
</feature>
<feature type="binding site" evidence="8">
    <location>
        <position position="133"/>
    </location>
    <ligand>
        <name>Mg(2+)</name>
        <dbReference type="ChEBI" id="CHEBI:18420"/>
    </ligand>
</feature>
<evidence type="ECO:0000256" key="1">
    <source>
        <dbReference type="ARBA" id="ARBA00022490"/>
    </source>
</evidence>
<evidence type="ECO:0000256" key="7">
    <source>
        <dbReference type="ARBA" id="ARBA00023150"/>
    </source>
</evidence>
<evidence type="ECO:0000259" key="9">
    <source>
        <dbReference type="Pfam" id="PF12804"/>
    </source>
</evidence>
<comment type="domain">
    <text evidence="8">The N-terminal domain determines nucleotide recognition and specific binding, while the C-terminal domain determines the specific binding to the target protein.</text>
</comment>
<keyword evidence="10" id="KW-0548">Nucleotidyltransferase</keyword>
<keyword evidence="5 8" id="KW-0460">Magnesium</keyword>
<feature type="domain" description="MobA-like NTP transferase" evidence="9">
    <location>
        <begin position="36"/>
        <end position="194"/>
    </location>
</feature>
<comment type="subunit">
    <text evidence="8">Monomer.</text>
</comment>
<dbReference type="GO" id="GO:0046872">
    <property type="term" value="F:metal ion binding"/>
    <property type="evidence" value="ECO:0007669"/>
    <property type="project" value="UniProtKB-KW"/>
</dbReference>
<comment type="similarity">
    <text evidence="8">Belongs to the MobA family.</text>
</comment>
<keyword evidence="3 8" id="KW-0479">Metal-binding</keyword>
<dbReference type="EC" id="2.7.7.77" evidence="8"/>
<comment type="function">
    <text evidence="8">Transfers a GMP moiety from GTP to Mo-molybdopterin (Mo-MPT) cofactor (Moco or molybdenum cofactor) to form Mo-molybdopterin guanine dinucleotide (Mo-MGD) cofactor.</text>
</comment>
<organism evidence="10 11">
    <name type="scientific">Rhodobium orientis</name>
    <dbReference type="NCBI Taxonomy" id="34017"/>
    <lineage>
        <taxon>Bacteria</taxon>
        <taxon>Pseudomonadati</taxon>
        <taxon>Pseudomonadota</taxon>
        <taxon>Alphaproteobacteria</taxon>
        <taxon>Hyphomicrobiales</taxon>
        <taxon>Rhodobiaceae</taxon>
        <taxon>Rhodobium</taxon>
    </lineage>
</organism>
<dbReference type="OrthoDB" id="9788394at2"/>
<evidence type="ECO:0000256" key="3">
    <source>
        <dbReference type="ARBA" id="ARBA00022723"/>
    </source>
</evidence>
<dbReference type="GO" id="GO:0061603">
    <property type="term" value="F:molybdenum cofactor guanylyltransferase activity"/>
    <property type="evidence" value="ECO:0007669"/>
    <property type="project" value="UniProtKB-EC"/>
</dbReference>
<dbReference type="Pfam" id="PF12804">
    <property type="entry name" value="NTP_transf_3"/>
    <property type="match status" value="1"/>
</dbReference>
<comment type="caution">
    <text evidence="10">The sequence shown here is derived from an EMBL/GenBank/DDBJ whole genome shotgun (WGS) entry which is preliminary data.</text>
</comment>
<dbReference type="PANTHER" id="PTHR19136:SF81">
    <property type="entry name" value="MOLYBDENUM COFACTOR GUANYLYLTRANSFERASE"/>
    <property type="match status" value="1"/>
</dbReference>
<evidence type="ECO:0000313" key="11">
    <source>
        <dbReference type="Proteomes" id="UP000249299"/>
    </source>
</evidence>
<sequence length="240" mass="24961">MTSGRDPVPGLSRGPITGLDETLVNDPARYAPIVAGCVLAGGQSRRMGGGDKGLLDLGGRPILAHVVERLSPQVGALALNANGDPARFDAFGLPVIADPVEGFVGPLAGILAGMLWAREAAPKASFLVTAAGDTPFFPKDLVARLVGAAGYAEDLIGLAVSGERLQPVFGLWPLGLAGDLQAWLEGGKSRKVQDWVAHHTKVEVRFSGPLIDGIEIDPFFNINAPEDKETAEAVLEGLTA</sequence>
<evidence type="ECO:0000256" key="6">
    <source>
        <dbReference type="ARBA" id="ARBA00023134"/>
    </source>
</evidence>
<dbReference type="GO" id="GO:0005525">
    <property type="term" value="F:GTP binding"/>
    <property type="evidence" value="ECO:0007669"/>
    <property type="project" value="UniProtKB-UniRule"/>
</dbReference>
<dbReference type="InterPro" id="IPR029044">
    <property type="entry name" value="Nucleotide-diphossugar_trans"/>
</dbReference>
<dbReference type="RefSeq" id="WP_111432765.1">
    <property type="nucleotide sequence ID" value="NZ_JACIGG010000012.1"/>
</dbReference>
<gene>
    <name evidence="8" type="primary">mobA</name>
    <name evidence="10" type="ORF">CH339_02870</name>
</gene>
<dbReference type="AlphaFoldDB" id="A0A327JXA3"/>
<name>A0A327JXA3_9HYPH</name>
<dbReference type="InterPro" id="IPR013482">
    <property type="entry name" value="Molybde_CF_guanTrfase"/>
</dbReference>
<keyword evidence="11" id="KW-1185">Reference proteome</keyword>
<evidence type="ECO:0000256" key="8">
    <source>
        <dbReference type="HAMAP-Rule" id="MF_00316"/>
    </source>
</evidence>
<proteinExistence type="inferred from homology"/>
<dbReference type="HAMAP" id="MF_00316">
    <property type="entry name" value="MobA"/>
    <property type="match status" value="1"/>
</dbReference>
<dbReference type="Gene3D" id="3.90.550.10">
    <property type="entry name" value="Spore Coat Polysaccharide Biosynthesis Protein SpsA, Chain A"/>
    <property type="match status" value="1"/>
</dbReference>
<feature type="binding site" evidence="8">
    <location>
        <position position="80"/>
    </location>
    <ligand>
        <name>GTP</name>
        <dbReference type="ChEBI" id="CHEBI:37565"/>
    </ligand>
</feature>
<comment type="cofactor">
    <cofactor evidence="8">
        <name>Mg(2+)</name>
        <dbReference type="ChEBI" id="CHEBI:18420"/>
    </cofactor>
</comment>
<comment type="subcellular location">
    <subcellularLocation>
        <location evidence="8">Cytoplasm</location>
    </subcellularLocation>
</comment>
<dbReference type="CDD" id="cd02503">
    <property type="entry name" value="MobA"/>
    <property type="match status" value="1"/>
</dbReference>
<protein>
    <recommendedName>
        <fullName evidence="8">Molybdenum cofactor guanylyltransferase</fullName>
        <shortName evidence="8">MoCo guanylyltransferase</shortName>
        <ecNumber evidence="8">2.7.7.77</ecNumber>
    </recommendedName>
    <alternativeName>
        <fullName evidence="8">GTP:molybdopterin guanylyltransferase</fullName>
    </alternativeName>
    <alternativeName>
        <fullName evidence="8">Mo-MPT guanylyltransferase</fullName>
    </alternativeName>
    <alternativeName>
        <fullName evidence="8">Molybdopterin guanylyltransferase</fullName>
    </alternativeName>
    <alternativeName>
        <fullName evidence="8">Molybdopterin-guanine dinucleotide synthase</fullName>
        <shortName evidence="8">MGD synthase</shortName>
    </alternativeName>
</protein>
<dbReference type="SUPFAM" id="SSF53448">
    <property type="entry name" value="Nucleotide-diphospho-sugar transferases"/>
    <property type="match status" value="1"/>
</dbReference>
<dbReference type="GO" id="GO:0005737">
    <property type="term" value="C:cytoplasm"/>
    <property type="evidence" value="ECO:0007669"/>
    <property type="project" value="UniProtKB-SubCell"/>
</dbReference>
<keyword evidence="6 8" id="KW-0342">GTP-binding</keyword>
<accession>A0A327JXA3</accession>
<feature type="binding site" evidence="8">
    <location>
        <position position="133"/>
    </location>
    <ligand>
        <name>GTP</name>
        <dbReference type="ChEBI" id="CHEBI:37565"/>
    </ligand>
</feature>
<dbReference type="Proteomes" id="UP000249299">
    <property type="component" value="Unassembled WGS sequence"/>
</dbReference>
<dbReference type="GO" id="GO:1902758">
    <property type="term" value="P:bis(molybdopterin guanine dinucleotide)molybdenum biosynthetic process"/>
    <property type="evidence" value="ECO:0007669"/>
    <property type="project" value="TreeGrafter"/>
</dbReference>
<evidence type="ECO:0000256" key="2">
    <source>
        <dbReference type="ARBA" id="ARBA00022679"/>
    </source>
</evidence>
<dbReference type="EMBL" id="NPEV01000003">
    <property type="protein sequence ID" value="RAI29602.1"/>
    <property type="molecule type" value="Genomic_DNA"/>
</dbReference>
<keyword evidence="4 8" id="KW-0547">Nucleotide-binding</keyword>
<reference evidence="10 11" key="1">
    <citation type="submission" date="2017-07" db="EMBL/GenBank/DDBJ databases">
        <title>Draft Genome Sequences of Select Purple Nonsulfur Bacteria.</title>
        <authorList>
            <person name="Lasarre B."/>
            <person name="Mckinlay J.B."/>
        </authorList>
    </citation>
    <scope>NUCLEOTIDE SEQUENCE [LARGE SCALE GENOMIC DNA]</scope>
    <source>
        <strain evidence="10 11">DSM 11290</strain>
    </source>
</reference>
<feature type="binding site" evidence="8">
    <location>
        <position position="52"/>
    </location>
    <ligand>
        <name>GTP</name>
        <dbReference type="ChEBI" id="CHEBI:37565"/>
    </ligand>
</feature>
<dbReference type="PANTHER" id="PTHR19136">
    <property type="entry name" value="MOLYBDENUM COFACTOR GUANYLYLTRANSFERASE"/>
    <property type="match status" value="1"/>
</dbReference>